<proteinExistence type="predicted"/>
<dbReference type="InParanoid" id="G4ZL17"/>
<dbReference type="EMBL" id="JH159155">
    <property type="protein sequence ID" value="EGZ15239.1"/>
    <property type="molecule type" value="Genomic_DNA"/>
</dbReference>
<protein>
    <submittedName>
        <fullName evidence="2">Uncharacterized protein</fullName>
    </submittedName>
</protein>
<sequence>MPSKGKARASTATTKEVEEEQEQEEKASGVVLRPHMTDEEVQGVLVAAQVFVYPPDDKKKAGQVDVTYIADLYDRCPATIRKIIDRKPRIGSGRVPIHDPAVLAQCLRSLPPNLSGRQKARYTSVAPSTLARLRVSIEQELAEATTVHFKAANRSVRIEMLQQLCRDDVTEVWMAYYAVTDCGFVDVLVWLVGKGVKVYVLFDKIGITATLDDLVNLVARNPVGSEAGDVTIVVSDKELKFVEGEAGKLGLQEWCEQERELAMLCGQNAVVLAAERPPIRDLDAHGLLNAWTDTEPTPRSPTGPFQALQTTAANLERDLDKLKPCGPGEDNGSAGQAGGQAGAGVNNARKLAELRRKYLEVIDMVIQGLQTAFSFCPEPPADPSIEHKLMRTVRTLEKLRSLLLMNPARLQRVSLAQLDTVEQQLQMNLLPLATLFRSFEKIRSKGQPRKPHDWRLLSLSLSL</sequence>
<accession>G4ZL17</accession>
<evidence type="ECO:0000313" key="3">
    <source>
        <dbReference type="Proteomes" id="UP000002640"/>
    </source>
</evidence>
<feature type="region of interest" description="Disordered" evidence="1">
    <location>
        <begin position="1"/>
        <end position="28"/>
    </location>
</feature>
<dbReference type="GeneID" id="20646676"/>
<dbReference type="RefSeq" id="XP_009528988.1">
    <property type="nucleotide sequence ID" value="XM_009530693.1"/>
</dbReference>
<name>G4ZL17_PHYSP</name>
<dbReference type="Proteomes" id="UP000002640">
    <property type="component" value="Unassembled WGS sequence"/>
</dbReference>
<keyword evidence="3" id="KW-1185">Reference proteome</keyword>
<dbReference type="KEGG" id="psoj:PHYSODRAFT_333507"/>
<organism evidence="2 3">
    <name type="scientific">Phytophthora sojae (strain P6497)</name>
    <name type="common">Soybean stem and root rot agent</name>
    <name type="synonym">Phytophthora megasperma f. sp. glycines</name>
    <dbReference type="NCBI Taxonomy" id="1094619"/>
    <lineage>
        <taxon>Eukaryota</taxon>
        <taxon>Sar</taxon>
        <taxon>Stramenopiles</taxon>
        <taxon>Oomycota</taxon>
        <taxon>Peronosporomycetes</taxon>
        <taxon>Peronosporales</taxon>
        <taxon>Peronosporaceae</taxon>
        <taxon>Phytophthora</taxon>
    </lineage>
</organism>
<gene>
    <name evidence="2" type="ORF">PHYSODRAFT_333507</name>
</gene>
<dbReference type="AlphaFoldDB" id="G4ZL17"/>
<feature type="region of interest" description="Disordered" evidence="1">
    <location>
        <begin position="324"/>
        <end position="344"/>
    </location>
</feature>
<evidence type="ECO:0000313" key="2">
    <source>
        <dbReference type="EMBL" id="EGZ15239.1"/>
    </source>
</evidence>
<evidence type="ECO:0000256" key="1">
    <source>
        <dbReference type="SAM" id="MobiDB-lite"/>
    </source>
</evidence>
<reference evidence="2 3" key="1">
    <citation type="journal article" date="2006" name="Science">
        <title>Phytophthora genome sequences uncover evolutionary origins and mechanisms of pathogenesis.</title>
        <authorList>
            <person name="Tyler B.M."/>
            <person name="Tripathy S."/>
            <person name="Zhang X."/>
            <person name="Dehal P."/>
            <person name="Jiang R.H."/>
            <person name="Aerts A."/>
            <person name="Arredondo F.D."/>
            <person name="Baxter L."/>
            <person name="Bensasson D."/>
            <person name="Beynon J.L."/>
            <person name="Chapman J."/>
            <person name="Damasceno C.M."/>
            <person name="Dorrance A.E."/>
            <person name="Dou D."/>
            <person name="Dickerman A.W."/>
            <person name="Dubchak I.L."/>
            <person name="Garbelotto M."/>
            <person name="Gijzen M."/>
            <person name="Gordon S.G."/>
            <person name="Govers F."/>
            <person name="Grunwald N.J."/>
            <person name="Huang W."/>
            <person name="Ivors K.L."/>
            <person name="Jones R.W."/>
            <person name="Kamoun S."/>
            <person name="Krampis K."/>
            <person name="Lamour K.H."/>
            <person name="Lee M.K."/>
            <person name="McDonald W.H."/>
            <person name="Medina M."/>
            <person name="Meijer H.J."/>
            <person name="Nordberg E.K."/>
            <person name="Maclean D.J."/>
            <person name="Ospina-Giraldo M.D."/>
            <person name="Morris P.F."/>
            <person name="Phuntumart V."/>
            <person name="Putnam N.H."/>
            <person name="Rash S."/>
            <person name="Rose J.K."/>
            <person name="Sakihama Y."/>
            <person name="Salamov A.A."/>
            <person name="Savidor A."/>
            <person name="Scheuring C.F."/>
            <person name="Smith B.M."/>
            <person name="Sobral B.W."/>
            <person name="Terry A."/>
            <person name="Torto-Alalibo T.A."/>
            <person name="Win J."/>
            <person name="Xu Z."/>
            <person name="Zhang H."/>
            <person name="Grigoriev I.V."/>
            <person name="Rokhsar D.S."/>
            <person name="Boore J.L."/>
        </authorList>
    </citation>
    <scope>NUCLEOTIDE SEQUENCE [LARGE SCALE GENOMIC DNA]</scope>
    <source>
        <strain evidence="2 3">P6497</strain>
    </source>
</reference>